<evidence type="ECO:0000259" key="2">
    <source>
        <dbReference type="Pfam" id="PF05729"/>
    </source>
</evidence>
<dbReference type="InterPro" id="IPR027417">
    <property type="entry name" value="P-loop_NTPase"/>
</dbReference>
<dbReference type="Pfam" id="PF05729">
    <property type="entry name" value="NACHT"/>
    <property type="match status" value="1"/>
</dbReference>
<accession>A0ABW1KTF1</accession>
<name>A0ABW1KTF1_9ACTN</name>
<keyword evidence="4" id="KW-1185">Reference proteome</keyword>
<feature type="transmembrane region" description="Helical" evidence="1">
    <location>
        <begin position="12"/>
        <end position="32"/>
    </location>
</feature>
<dbReference type="Proteomes" id="UP001596203">
    <property type="component" value="Unassembled WGS sequence"/>
</dbReference>
<reference evidence="4" key="1">
    <citation type="journal article" date="2019" name="Int. J. Syst. Evol. Microbiol.">
        <title>The Global Catalogue of Microorganisms (GCM) 10K type strain sequencing project: providing services to taxonomists for standard genome sequencing and annotation.</title>
        <authorList>
            <consortium name="The Broad Institute Genomics Platform"/>
            <consortium name="The Broad Institute Genome Sequencing Center for Infectious Disease"/>
            <person name="Wu L."/>
            <person name="Ma J."/>
        </authorList>
    </citation>
    <scope>NUCLEOTIDE SEQUENCE [LARGE SCALE GENOMIC DNA]</scope>
    <source>
        <strain evidence="4">ZS-35-S2</strain>
    </source>
</reference>
<protein>
    <submittedName>
        <fullName evidence="3">NACHT domain-containing protein</fullName>
    </submittedName>
</protein>
<feature type="domain" description="NACHT" evidence="2">
    <location>
        <begin position="160"/>
        <end position="315"/>
    </location>
</feature>
<organism evidence="3 4">
    <name type="scientific">Plantactinospora solaniradicis</name>
    <dbReference type="NCBI Taxonomy" id="1723736"/>
    <lineage>
        <taxon>Bacteria</taxon>
        <taxon>Bacillati</taxon>
        <taxon>Actinomycetota</taxon>
        <taxon>Actinomycetes</taxon>
        <taxon>Micromonosporales</taxon>
        <taxon>Micromonosporaceae</taxon>
        <taxon>Plantactinospora</taxon>
    </lineage>
</organism>
<dbReference type="InterPro" id="IPR007111">
    <property type="entry name" value="NACHT_NTPase"/>
</dbReference>
<dbReference type="Gene3D" id="3.40.50.300">
    <property type="entry name" value="P-loop containing nucleotide triphosphate hydrolases"/>
    <property type="match status" value="1"/>
</dbReference>
<proteinExistence type="predicted"/>
<feature type="transmembrane region" description="Helical" evidence="1">
    <location>
        <begin position="448"/>
        <end position="469"/>
    </location>
</feature>
<evidence type="ECO:0000313" key="3">
    <source>
        <dbReference type="EMBL" id="MFC6023809.1"/>
    </source>
</evidence>
<feature type="transmembrane region" description="Helical" evidence="1">
    <location>
        <begin position="603"/>
        <end position="624"/>
    </location>
</feature>
<evidence type="ECO:0000313" key="4">
    <source>
        <dbReference type="Proteomes" id="UP001596203"/>
    </source>
</evidence>
<feature type="transmembrane region" description="Helical" evidence="1">
    <location>
        <begin position="530"/>
        <end position="550"/>
    </location>
</feature>
<gene>
    <name evidence="3" type="ORF">ACFP2T_47615</name>
</gene>
<keyword evidence="1" id="KW-0472">Membrane</keyword>
<sequence>MGHLDNRWKSWQWLAGAAFVLAATALFGFLALGPEQRLDRTDKLASIGSLILTAVGLVVSVTAMRFSWRSSSVSTDPSVMLAAATEDLARLVGRQWEREAAIRLLRPAALRVRWSSTTRLVAPSAGEVIGPGVVAGKPTRLRMHGDVTATVAALRQLPSRQLVVLGGPGSGKSALAVLLTIGLCREWTPGEPVPVLLTLASWNPRQQHFDTWLAGCLVEQYPFLRERGRYGPSPATRLVDQGRVLPILDGLDEMPNGVHVAAVRALTDAVGQRRPLVVTCRADEYQAAIDAIGNPLGRAAVVEIAPVMAADAIEYLPAGQPDGPRRWALVITELSDHPEGALAQTLSTPLMVYLARTAYTSPSTDPSDLLGHSDPAAIETRLLNAYLPAVYRQEPVWSDSPAHVPPSAYPLGKSERWLSFLAWHLGRQGTSDLAWWRLIRAVPHYKPALGFIFGSGMGLGFGIGMGVVFERSSGILAWLGFTLGFGIPAGLWFSDGSPSRMRFRLWRLLISLLGGLAVGYVHGLTSGLTLQSSLLIGLGFALGSGLLFGFGAKVAEGELLDPHSTLRDDRTVFLAIGLVGGVIVGLAYGSGMAALPVPIPGPAAALMLGLFSGVGLGLAPRLLYDRVSRHIGVVGLRPGTGSAWARFVIAQCWLGVRGQVPWSLMRFLEDAHRRGVLRQVGAVYQFRHSRLQEHLALMGHEQRHHRRQRDRSRH</sequence>
<feature type="transmembrane region" description="Helical" evidence="1">
    <location>
        <begin position="505"/>
        <end position="524"/>
    </location>
</feature>
<feature type="transmembrane region" description="Helical" evidence="1">
    <location>
        <begin position="475"/>
        <end position="493"/>
    </location>
</feature>
<evidence type="ECO:0000256" key="1">
    <source>
        <dbReference type="SAM" id="Phobius"/>
    </source>
</evidence>
<keyword evidence="1" id="KW-0812">Transmembrane</keyword>
<dbReference type="EMBL" id="JBHSPR010000124">
    <property type="protein sequence ID" value="MFC6023809.1"/>
    <property type="molecule type" value="Genomic_DNA"/>
</dbReference>
<feature type="transmembrane region" description="Helical" evidence="1">
    <location>
        <begin position="571"/>
        <end position="591"/>
    </location>
</feature>
<feature type="transmembrane region" description="Helical" evidence="1">
    <location>
        <begin position="44"/>
        <end position="64"/>
    </location>
</feature>
<dbReference type="RefSeq" id="WP_377434631.1">
    <property type="nucleotide sequence ID" value="NZ_JBHSPR010000124.1"/>
</dbReference>
<comment type="caution">
    <text evidence="3">The sequence shown here is derived from an EMBL/GenBank/DDBJ whole genome shotgun (WGS) entry which is preliminary data.</text>
</comment>
<keyword evidence="1" id="KW-1133">Transmembrane helix</keyword>